<evidence type="ECO:0000256" key="3">
    <source>
        <dbReference type="ARBA" id="ARBA00022448"/>
    </source>
</evidence>
<evidence type="ECO:0000256" key="9">
    <source>
        <dbReference type="SAM" id="Phobius"/>
    </source>
</evidence>
<dbReference type="GO" id="GO:0022857">
    <property type="term" value="F:transmembrane transporter activity"/>
    <property type="evidence" value="ECO:0007669"/>
    <property type="project" value="InterPro"/>
</dbReference>
<feature type="transmembrane region" description="Helical" evidence="9">
    <location>
        <begin position="196"/>
        <end position="217"/>
    </location>
</feature>
<dbReference type="GO" id="GO:0005886">
    <property type="term" value="C:plasma membrane"/>
    <property type="evidence" value="ECO:0007669"/>
    <property type="project" value="UniProtKB-SubCell"/>
</dbReference>
<keyword evidence="7 9" id="KW-0472">Membrane</keyword>
<feature type="transmembrane region" description="Helical" evidence="9">
    <location>
        <begin position="237"/>
        <end position="257"/>
    </location>
</feature>
<accession>A0A949JVF3</accession>
<gene>
    <name evidence="10" type="ORF">JGS22_025165</name>
</gene>
<evidence type="ECO:0000256" key="4">
    <source>
        <dbReference type="ARBA" id="ARBA00022475"/>
    </source>
</evidence>
<feature type="transmembrane region" description="Helical" evidence="9">
    <location>
        <begin position="356"/>
        <end position="374"/>
    </location>
</feature>
<comment type="caution">
    <text evidence="10">The sequence shown here is derived from an EMBL/GenBank/DDBJ whole genome shotgun (WGS) entry which is preliminary data.</text>
</comment>
<evidence type="ECO:0000256" key="2">
    <source>
        <dbReference type="ARBA" id="ARBA00007935"/>
    </source>
</evidence>
<dbReference type="PANTHER" id="PTHR30472:SF67">
    <property type="entry name" value="PERMEASE OF ABC TRANSPORTER-RELATED"/>
    <property type="match status" value="1"/>
</dbReference>
<dbReference type="CDD" id="cd06550">
    <property type="entry name" value="TM_ABC_iron-siderophores_like"/>
    <property type="match status" value="1"/>
</dbReference>
<feature type="transmembrane region" description="Helical" evidence="9">
    <location>
        <begin position="136"/>
        <end position="154"/>
    </location>
</feature>
<evidence type="ECO:0000256" key="8">
    <source>
        <dbReference type="SAM" id="MobiDB-lite"/>
    </source>
</evidence>
<dbReference type="InterPro" id="IPR037294">
    <property type="entry name" value="ABC_BtuC-like"/>
</dbReference>
<evidence type="ECO:0000256" key="6">
    <source>
        <dbReference type="ARBA" id="ARBA00022989"/>
    </source>
</evidence>
<keyword evidence="6 9" id="KW-1133">Transmembrane helix</keyword>
<feature type="transmembrane region" description="Helical" evidence="9">
    <location>
        <begin position="288"/>
        <end position="316"/>
    </location>
</feature>
<dbReference type="GO" id="GO:0033214">
    <property type="term" value="P:siderophore-iron import into cell"/>
    <property type="evidence" value="ECO:0007669"/>
    <property type="project" value="TreeGrafter"/>
</dbReference>
<evidence type="ECO:0000313" key="10">
    <source>
        <dbReference type="EMBL" id="MBU7600820.1"/>
    </source>
</evidence>
<evidence type="ECO:0000256" key="5">
    <source>
        <dbReference type="ARBA" id="ARBA00022692"/>
    </source>
</evidence>
<keyword evidence="11" id="KW-1185">Reference proteome</keyword>
<name>A0A949JVF3_9ACTN</name>
<dbReference type="Pfam" id="PF01032">
    <property type="entry name" value="FecCD"/>
    <property type="match status" value="1"/>
</dbReference>
<proteinExistence type="inferred from homology"/>
<comment type="similarity">
    <text evidence="2">Belongs to the binding-protein-dependent transport system permease family. FecCD subfamily.</text>
</comment>
<feature type="region of interest" description="Disordered" evidence="8">
    <location>
        <begin position="15"/>
        <end position="36"/>
    </location>
</feature>
<reference evidence="10" key="1">
    <citation type="submission" date="2021-06" db="EMBL/GenBank/DDBJ databases">
        <title>Sequencing of actinobacteria type strains.</title>
        <authorList>
            <person name="Nguyen G.-S."/>
            <person name="Wentzel A."/>
        </authorList>
    </citation>
    <scope>NUCLEOTIDE SEQUENCE</scope>
    <source>
        <strain evidence="10">P38-E01</strain>
    </source>
</reference>
<feature type="transmembrane region" description="Helical" evidence="9">
    <location>
        <begin position="160"/>
        <end position="184"/>
    </location>
</feature>
<dbReference type="PANTHER" id="PTHR30472">
    <property type="entry name" value="FERRIC ENTEROBACTIN TRANSPORT SYSTEM PERMEASE PROTEIN"/>
    <property type="match status" value="1"/>
</dbReference>
<organism evidence="10 11">
    <name type="scientific">Streptomyces tardus</name>
    <dbReference type="NCBI Taxonomy" id="2780544"/>
    <lineage>
        <taxon>Bacteria</taxon>
        <taxon>Bacillati</taxon>
        <taxon>Actinomycetota</taxon>
        <taxon>Actinomycetes</taxon>
        <taxon>Kitasatosporales</taxon>
        <taxon>Streptomycetaceae</taxon>
        <taxon>Streptomyces</taxon>
    </lineage>
</organism>
<keyword evidence="5 9" id="KW-0812">Transmembrane</keyword>
<comment type="subcellular location">
    <subcellularLocation>
        <location evidence="1">Cell membrane</location>
        <topology evidence="1">Multi-pass membrane protein</topology>
    </subcellularLocation>
</comment>
<feature type="transmembrane region" description="Helical" evidence="9">
    <location>
        <begin position="107"/>
        <end position="124"/>
    </location>
</feature>
<dbReference type="FunFam" id="1.10.3470.10:FF:000001">
    <property type="entry name" value="Vitamin B12 ABC transporter permease BtuC"/>
    <property type="match status" value="1"/>
</dbReference>
<feature type="transmembrane region" description="Helical" evidence="9">
    <location>
        <begin position="328"/>
        <end position="347"/>
    </location>
</feature>
<dbReference type="Gene3D" id="1.10.3470.10">
    <property type="entry name" value="ABC transporter involved in vitamin B12 uptake, BtuC"/>
    <property type="match status" value="1"/>
</dbReference>
<dbReference type="SUPFAM" id="SSF81345">
    <property type="entry name" value="ABC transporter involved in vitamin B12 uptake, BtuC"/>
    <property type="match status" value="1"/>
</dbReference>
<keyword evidence="3" id="KW-0813">Transport</keyword>
<dbReference type="AlphaFoldDB" id="A0A949JVF3"/>
<dbReference type="EMBL" id="JAELVF020000004">
    <property type="protein sequence ID" value="MBU7600820.1"/>
    <property type="molecule type" value="Genomic_DNA"/>
</dbReference>
<keyword evidence="4" id="KW-1003">Cell membrane</keyword>
<feature type="transmembrane region" description="Helical" evidence="9">
    <location>
        <begin position="45"/>
        <end position="70"/>
    </location>
</feature>
<protein>
    <submittedName>
        <fullName evidence="10">Iron ABC transporter permease</fullName>
    </submittedName>
</protein>
<evidence type="ECO:0000256" key="1">
    <source>
        <dbReference type="ARBA" id="ARBA00004651"/>
    </source>
</evidence>
<sequence>MAGWSVGRAGAATAEKAGGHAPASAAEDTGPPGAGSSVRQNAAPLLLCAALLLALALSVLLAIGLGPAAVPPGETARLLWAAVTGGSVSADTGPTYQIVWEIRTPRVLLAAFVGAGLSAVGVAMQSMVRNALADPYVLGVSSGAGVGAVSVSLVGGLAGLGIYAMSAGAFVGALAAALLVYAASVARGGGLAPLRLVLTGVSLSFALQAVMGVLIYFAPNSEATATLLYWTMGGFGAASWGTLPLVAAVVVLGCALLHRWSRSMDVMALGDETAASLGVHPDRQRQRLLLLAGLVTGVMVAASGAISFVGLVMPHVVRLVVGASHRRVLLVAPLAGAVLMVWVDLLARTVVAPRELPLGVITALVGVPVFMVLMRRRAYVFGGR</sequence>
<evidence type="ECO:0000256" key="7">
    <source>
        <dbReference type="ARBA" id="ARBA00023136"/>
    </source>
</evidence>
<dbReference type="InterPro" id="IPR000522">
    <property type="entry name" value="ABC_transptr_permease_BtuC"/>
</dbReference>
<evidence type="ECO:0000313" key="11">
    <source>
        <dbReference type="Proteomes" id="UP000694501"/>
    </source>
</evidence>
<dbReference type="Proteomes" id="UP000694501">
    <property type="component" value="Unassembled WGS sequence"/>
</dbReference>